<keyword evidence="1" id="KW-1133">Transmembrane helix</keyword>
<evidence type="ECO:0000259" key="2">
    <source>
        <dbReference type="Pfam" id="PF07853"/>
    </source>
</evidence>
<keyword evidence="1" id="KW-0812">Transmembrane</keyword>
<dbReference type="HOGENOM" id="CLU_1324806_0_0_9"/>
<dbReference type="PATRIC" id="fig|1321820.3.peg.520"/>
<dbReference type="GO" id="GO:0009636">
    <property type="term" value="P:response to toxic substance"/>
    <property type="evidence" value="ECO:0007669"/>
    <property type="project" value="TreeGrafter"/>
</dbReference>
<feature type="transmembrane region" description="Helical" evidence="1">
    <location>
        <begin position="7"/>
        <end position="27"/>
    </location>
</feature>
<feature type="transmembrane region" description="Helical" evidence="1">
    <location>
        <begin position="83"/>
        <end position="105"/>
    </location>
</feature>
<keyword evidence="4" id="KW-1185">Reference proteome</keyword>
<evidence type="ECO:0000313" key="3">
    <source>
        <dbReference type="EMBL" id="ERK59444.1"/>
    </source>
</evidence>
<protein>
    <recommendedName>
        <fullName evidence="2">DUF1648 domain-containing protein</fullName>
    </recommendedName>
</protein>
<dbReference type="Proteomes" id="UP000016637">
    <property type="component" value="Unassembled WGS sequence"/>
</dbReference>
<dbReference type="EMBL" id="AWVP01000029">
    <property type="protein sequence ID" value="ERK59444.1"/>
    <property type="molecule type" value="Genomic_DNA"/>
</dbReference>
<dbReference type="Pfam" id="PF07853">
    <property type="entry name" value="DUF1648"/>
    <property type="match status" value="1"/>
</dbReference>
<dbReference type="RefSeq" id="WP_021752975.1">
    <property type="nucleotide sequence ID" value="NZ_KI271836.1"/>
</dbReference>
<accession>U2QTB4</accession>
<feature type="transmembrane region" description="Helical" evidence="1">
    <location>
        <begin position="47"/>
        <end position="71"/>
    </location>
</feature>
<dbReference type="PANTHER" id="PTHR37810">
    <property type="entry name" value="IMMUNITY PROTEIN SDPI"/>
    <property type="match status" value="1"/>
</dbReference>
<keyword evidence="1" id="KW-0472">Membrane</keyword>
<dbReference type="InterPro" id="IPR012867">
    <property type="entry name" value="DUF1648"/>
</dbReference>
<comment type="caution">
    <text evidence="3">The sequence shown here is derived from an EMBL/GenBank/DDBJ whole genome shotgun (WGS) entry which is preliminary data.</text>
</comment>
<dbReference type="AlphaFoldDB" id="U2QTB4"/>
<dbReference type="PANTHER" id="PTHR37810:SF5">
    <property type="entry name" value="IMMUNITY PROTEIN SDPI"/>
    <property type="match status" value="1"/>
</dbReference>
<evidence type="ECO:0000256" key="1">
    <source>
        <dbReference type="SAM" id="Phobius"/>
    </source>
</evidence>
<evidence type="ECO:0000313" key="4">
    <source>
        <dbReference type="Proteomes" id="UP000016637"/>
    </source>
</evidence>
<sequence length="207" mass="23547">MNKVDKKFLFISIIICLLPIAVGLYFYDILPDKIVVHFDYYGVPDKYINKGLGVIMLPIFCSIIQTAMALSIDLSKTAKKGAYLLKSIIPIISIIFQISLIIYAIDNNFEVVKLVIFVIGILFMIIGNYMPKQEWWGSYRLNLFGLEKKVNKDKVIRSYAKLMMFGGLVIFISGFSKTEISICLVIIFAVVSAVYPFYLVKKLQVNN</sequence>
<proteinExistence type="predicted"/>
<feature type="transmembrane region" description="Helical" evidence="1">
    <location>
        <begin position="182"/>
        <end position="200"/>
    </location>
</feature>
<feature type="domain" description="DUF1648" evidence="2">
    <location>
        <begin position="14"/>
        <end position="60"/>
    </location>
</feature>
<gene>
    <name evidence="3" type="ORF">HMPREF1983_00532</name>
</gene>
<reference evidence="3 4" key="1">
    <citation type="submission" date="2013-08" db="EMBL/GenBank/DDBJ databases">
        <authorList>
            <person name="Weinstock G."/>
            <person name="Sodergren E."/>
            <person name="Wylie T."/>
            <person name="Fulton L."/>
            <person name="Fulton R."/>
            <person name="Fronick C."/>
            <person name="O'Laughlin M."/>
            <person name="Godfrey J."/>
            <person name="Miner T."/>
            <person name="Herter B."/>
            <person name="Appelbaum E."/>
            <person name="Cordes M."/>
            <person name="Lek S."/>
            <person name="Wollam A."/>
            <person name="Pepin K.H."/>
            <person name="Palsikar V.B."/>
            <person name="Mitreva M."/>
            <person name="Wilson R.K."/>
        </authorList>
    </citation>
    <scope>NUCLEOTIDE SEQUENCE [LARGE SCALE GENOMIC DNA]</scope>
    <source>
        <strain evidence="3 4">ATCC 700627</strain>
    </source>
</reference>
<name>U2QTB4_9BACL</name>
<organism evidence="3 4">
    <name type="scientific">Gemella bergeri ATCC 700627</name>
    <dbReference type="NCBI Taxonomy" id="1321820"/>
    <lineage>
        <taxon>Bacteria</taxon>
        <taxon>Bacillati</taxon>
        <taxon>Bacillota</taxon>
        <taxon>Bacilli</taxon>
        <taxon>Bacillales</taxon>
        <taxon>Gemellaceae</taxon>
        <taxon>Gemella</taxon>
    </lineage>
</organism>
<feature type="transmembrane region" description="Helical" evidence="1">
    <location>
        <begin position="111"/>
        <end position="130"/>
    </location>
</feature>
<feature type="transmembrane region" description="Helical" evidence="1">
    <location>
        <begin position="158"/>
        <end position="176"/>
    </location>
</feature>
<dbReference type="eggNOG" id="COG5658">
    <property type="taxonomic scope" value="Bacteria"/>
</dbReference>